<evidence type="ECO:0000256" key="1">
    <source>
        <dbReference type="SAM" id="Phobius"/>
    </source>
</evidence>
<feature type="transmembrane region" description="Helical" evidence="1">
    <location>
        <begin position="174"/>
        <end position="192"/>
    </location>
</feature>
<accession>A0A0T7G231</accession>
<evidence type="ECO:0000313" key="3">
    <source>
        <dbReference type="Proteomes" id="UP000046176"/>
    </source>
</evidence>
<feature type="transmembrane region" description="Helical" evidence="1">
    <location>
        <begin position="12"/>
        <end position="33"/>
    </location>
</feature>
<keyword evidence="1" id="KW-0472">Membrane</keyword>
<feature type="transmembrane region" description="Helical" evidence="1">
    <location>
        <begin position="78"/>
        <end position="99"/>
    </location>
</feature>
<organism evidence="2 3">
    <name type="scientific">Neorhizobium galegae bv. officinalis</name>
    <dbReference type="NCBI Taxonomy" id="323656"/>
    <lineage>
        <taxon>Bacteria</taxon>
        <taxon>Pseudomonadati</taxon>
        <taxon>Pseudomonadota</taxon>
        <taxon>Alphaproteobacteria</taxon>
        <taxon>Hyphomicrobiales</taxon>
        <taxon>Rhizobiaceae</taxon>
        <taxon>Rhizobium/Agrobacterium group</taxon>
        <taxon>Neorhizobium</taxon>
    </lineage>
</organism>
<dbReference type="Proteomes" id="UP000046176">
    <property type="component" value="Unassembled WGS sequence"/>
</dbReference>
<evidence type="ECO:0000313" key="2">
    <source>
        <dbReference type="EMBL" id="CDZ41252.1"/>
    </source>
</evidence>
<keyword evidence="1" id="KW-1133">Transmembrane helix</keyword>
<feature type="transmembrane region" description="Helical" evidence="1">
    <location>
        <begin position="150"/>
        <end position="167"/>
    </location>
</feature>
<name>A0A0T7G231_NEOGA</name>
<reference evidence="2 3" key="1">
    <citation type="submission" date="2014-08" db="EMBL/GenBank/DDBJ databases">
        <authorList>
            <person name="Chen Y.-H."/>
        </authorList>
    </citation>
    <scope>NUCLEOTIDE SEQUENCE [LARGE SCALE GENOMIC DNA]</scope>
</reference>
<dbReference type="AlphaFoldDB" id="A0A0T7G231"/>
<proteinExistence type="predicted"/>
<protein>
    <submittedName>
        <fullName evidence="2">Putative transmembrane protein</fullName>
    </submittedName>
</protein>
<dbReference type="OrthoDB" id="9803673at2"/>
<dbReference type="RefSeq" id="WP_046669545.1">
    <property type="nucleotide sequence ID" value="NZ_CCRH01000029.1"/>
</dbReference>
<gene>
    <name evidence="2" type="ORF">NGAL_HAMBI1145_58070</name>
</gene>
<sequence length="196" mass="22746">MDAAATAAETFTHIRVVMGMVVSLSLARLLNGLAGIVQHPRAARIYPVHLGWVAFLFLFLVHFWWWEDRLHALPVIGFAAYLFLIAFCALFFFLCALLFPTSMQDYDSYEHYFLSRRTWFFGFLAAMLVTDIIDTVLKGWDYFLSLGYEYPVRTAVYIVLGIIAAITADRRYHAAFVIFALAYQFYWIFRVYDILT</sequence>
<feature type="transmembrane region" description="Helical" evidence="1">
    <location>
        <begin position="45"/>
        <end position="66"/>
    </location>
</feature>
<dbReference type="EMBL" id="CCRH01000029">
    <property type="protein sequence ID" value="CDZ41252.1"/>
    <property type="molecule type" value="Genomic_DNA"/>
</dbReference>
<feature type="transmembrane region" description="Helical" evidence="1">
    <location>
        <begin position="119"/>
        <end position="138"/>
    </location>
</feature>
<keyword evidence="1 2" id="KW-0812">Transmembrane</keyword>